<evidence type="ECO:0000313" key="1">
    <source>
        <dbReference type="EMBL" id="MBP2384732.1"/>
    </source>
</evidence>
<protein>
    <recommendedName>
        <fullName evidence="3">Cache domain-containing protein</fullName>
    </recommendedName>
</protein>
<organism evidence="1 2">
    <name type="scientific">Paeniglutamicibacter kerguelensis</name>
    <dbReference type="NCBI Taxonomy" id="254788"/>
    <lineage>
        <taxon>Bacteria</taxon>
        <taxon>Bacillati</taxon>
        <taxon>Actinomycetota</taxon>
        <taxon>Actinomycetes</taxon>
        <taxon>Micrococcales</taxon>
        <taxon>Micrococcaceae</taxon>
        <taxon>Paeniglutamicibacter</taxon>
    </lineage>
</organism>
<sequence length="226" mass="24057">MSRLQEVADQLGEVFDGYFSTLNELRMVVEAGLARGAGIDQLIFDFVGPRLLDPAATVVGAGFIGGPGSTAGESLHFAWWLGPLEDNPLLGTTTEVTRLDLAAREYADYLRDFTTMEWYSVPESTGDRHITGPYVDHLCTCDYMLTLTSPVGSPAVGVVGLDVLVRQIEPGILRLLRSLQGAAALLSSTGRIIASTSANWELGAGLQDHEGVPVPGTSLLVATIPN</sequence>
<dbReference type="EMBL" id="JAGIOF010000001">
    <property type="protein sequence ID" value="MBP2384732.1"/>
    <property type="molecule type" value="Genomic_DNA"/>
</dbReference>
<dbReference type="RefSeq" id="WP_209995429.1">
    <property type="nucleotide sequence ID" value="NZ_BAAAJY010000006.1"/>
</dbReference>
<accession>A0ABS4X8E0</accession>
<keyword evidence="2" id="KW-1185">Reference proteome</keyword>
<reference evidence="1 2" key="1">
    <citation type="submission" date="2021-03" db="EMBL/GenBank/DDBJ databases">
        <title>Sequencing the genomes of 1000 actinobacteria strains.</title>
        <authorList>
            <person name="Klenk H.-P."/>
        </authorList>
    </citation>
    <scope>NUCLEOTIDE SEQUENCE [LARGE SCALE GENOMIC DNA]</scope>
    <source>
        <strain evidence="1 2">DSM 15797</strain>
    </source>
</reference>
<gene>
    <name evidence="1" type="ORF">JOF47_000243</name>
</gene>
<evidence type="ECO:0000313" key="2">
    <source>
        <dbReference type="Proteomes" id="UP001296993"/>
    </source>
</evidence>
<evidence type="ECO:0008006" key="3">
    <source>
        <dbReference type="Google" id="ProtNLM"/>
    </source>
</evidence>
<dbReference type="Gene3D" id="3.30.450.20">
    <property type="entry name" value="PAS domain"/>
    <property type="match status" value="1"/>
</dbReference>
<comment type="caution">
    <text evidence="1">The sequence shown here is derived from an EMBL/GenBank/DDBJ whole genome shotgun (WGS) entry which is preliminary data.</text>
</comment>
<proteinExistence type="predicted"/>
<name>A0ABS4X8E0_9MICC</name>
<dbReference type="Proteomes" id="UP001296993">
    <property type="component" value="Unassembled WGS sequence"/>
</dbReference>